<evidence type="ECO:0000259" key="1">
    <source>
        <dbReference type="Pfam" id="PF05050"/>
    </source>
</evidence>
<proteinExistence type="predicted"/>
<dbReference type="AlphaFoldDB" id="A0A5C4LSC5"/>
<sequence length="270" mass="29632">MKLTRSALTGLRARLHPRLLAPLGSIALTVKRRERCTVRFRDGNWIHRYPTGAIVRPVLGGASARMVDDTTSETFLRHYRPRPGDTVVDLGAGVGTEARLLSRLAGPTGMVVCVEPHPRTFSCLQRTIALNGLDNVIAVRCAIAGTSGTVFVEDTSDYNANGITGEPGGVRVRAETLDDLVRRFGLDRIDLLKMNIEGAELAVLDAARDVLPRVRNLVVSCHDFKADRGGPHWQRTFGGVRALLTDAGYTLHARPPDARPWIPYYVYASR</sequence>
<dbReference type="SUPFAM" id="SSF53335">
    <property type="entry name" value="S-adenosyl-L-methionine-dependent methyltransferases"/>
    <property type="match status" value="1"/>
</dbReference>
<evidence type="ECO:0000313" key="2">
    <source>
        <dbReference type="EMBL" id="TNC21870.1"/>
    </source>
</evidence>
<dbReference type="InterPro" id="IPR029063">
    <property type="entry name" value="SAM-dependent_MTases_sf"/>
</dbReference>
<name>A0A5C4LSC5_9PSEU</name>
<comment type="caution">
    <text evidence="2">The sequence shown here is derived from an EMBL/GenBank/DDBJ whole genome shotgun (WGS) entry which is preliminary data.</text>
</comment>
<keyword evidence="2" id="KW-0489">Methyltransferase</keyword>
<dbReference type="NCBIfam" id="TIGR01444">
    <property type="entry name" value="fkbM_fam"/>
    <property type="match status" value="1"/>
</dbReference>
<dbReference type="Gene3D" id="3.40.50.150">
    <property type="entry name" value="Vaccinia Virus protein VP39"/>
    <property type="match status" value="1"/>
</dbReference>
<keyword evidence="2" id="KW-0808">Transferase</keyword>
<evidence type="ECO:0000313" key="3">
    <source>
        <dbReference type="Proteomes" id="UP000305546"/>
    </source>
</evidence>
<dbReference type="GO" id="GO:0008168">
    <property type="term" value="F:methyltransferase activity"/>
    <property type="evidence" value="ECO:0007669"/>
    <property type="project" value="UniProtKB-KW"/>
</dbReference>
<dbReference type="PANTHER" id="PTHR34203:SF15">
    <property type="entry name" value="SLL1173 PROTEIN"/>
    <property type="match status" value="1"/>
</dbReference>
<dbReference type="GO" id="GO:0032259">
    <property type="term" value="P:methylation"/>
    <property type="evidence" value="ECO:0007669"/>
    <property type="project" value="UniProtKB-KW"/>
</dbReference>
<reference evidence="2 3" key="1">
    <citation type="submission" date="2019-06" db="EMBL/GenBank/DDBJ databases">
        <title>Amycolatopsis alkalitolerans sp. nov., isolated from Gastrodia elata Blume.</title>
        <authorList>
            <person name="Narsing Rao M.P."/>
            <person name="Li W.J."/>
        </authorList>
    </citation>
    <scope>NUCLEOTIDE SEQUENCE [LARGE SCALE GENOMIC DNA]</scope>
    <source>
        <strain evidence="2 3">SYSUP0005</strain>
    </source>
</reference>
<dbReference type="InterPro" id="IPR006342">
    <property type="entry name" value="FkbM_mtfrase"/>
</dbReference>
<keyword evidence="3" id="KW-1185">Reference proteome</keyword>
<dbReference type="PANTHER" id="PTHR34203">
    <property type="entry name" value="METHYLTRANSFERASE, FKBM FAMILY PROTEIN"/>
    <property type="match status" value="1"/>
</dbReference>
<feature type="domain" description="Methyltransferase FkbM" evidence="1">
    <location>
        <begin position="89"/>
        <end position="250"/>
    </location>
</feature>
<dbReference type="OrthoDB" id="424472at2"/>
<dbReference type="InterPro" id="IPR052514">
    <property type="entry name" value="SAM-dependent_MTase"/>
</dbReference>
<dbReference type="Pfam" id="PF05050">
    <property type="entry name" value="Methyltransf_21"/>
    <property type="match status" value="1"/>
</dbReference>
<dbReference type="EMBL" id="VDFW01000030">
    <property type="protein sequence ID" value="TNC21870.1"/>
    <property type="molecule type" value="Genomic_DNA"/>
</dbReference>
<gene>
    <name evidence="2" type="ORF">FG385_26655</name>
</gene>
<organism evidence="2 3">
    <name type="scientific">Amycolatopsis alkalitolerans</name>
    <dbReference type="NCBI Taxonomy" id="2547244"/>
    <lineage>
        <taxon>Bacteria</taxon>
        <taxon>Bacillati</taxon>
        <taxon>Actinomycetota</taxon>
        <taxon>Actinomycetes</taxon>
        <taxon>Pseudonocardiales</taxon>
        <taxon>Pseudonocardiaceae</taxon>
        <taxon>Amycolatopsis</taxon>
    </lineage>
</organism>
<dbReference type="Proteomes" id="UP000305546">
    <property type="component" value="Unassembled WGS sequence"/>
</dbReference>
<accession>A0A5C4LSC5</accession>
<protein>
    <submittedName>
        <fullName evidence="2">FkbM family methyltransferase</fullName>
    </submittedName>
</protein>
<dbReference type="RefSeq" id="WP_139099540.1">
    <property type="nucleotide sequence ID" value="NZ_VDFW01000030.1"/>
</dbReference>